<feature type="domain" description="Virulence-associated protein E-like" evidence="1">
    <location>
        <begin position="185"/>
        <end position="394"/>
    </location>
</feature>
<dbReference type="Proteomes" id="UP000463918">
    <property type="component" value="Segment"/>
</dbReference>
<sequence length="508" mass="59768">MSENKNITPKDFLKEDFVKEIKYVPFDETIEVKEARTAIEKEAWREVYSFAHLINREGRNFTETDVLHLCERFLLNKDKVRGVFIKVFKENEDAFGISDKPEIFKVEYFLRKNWEFVRNEVTQRSEYRPASGEKDFEKLNVDTLYRKLQHVNFKFSMEKLKSLLKSDFMKTYNPFLNYFEQLPAWNYEKDYIGELANYVTTTNQEFHVTQFRKMLVRCVGCALYGIENRFVYVFVGEKQETGKSTFIRFLNPFGAKYYTEAPIRDNKDTYFSFSENFIQNLEELASLSNIEVNHLKSIISMSMIKERKAFAVDAEEQPRRVNFFGSTNKDEFLTDSENARWLCVNVENINWGYKKEVDIHAVWSQAFALFHDPNFDQSLTSDEMKERDTMNKSFEITDIEKDLIKQCFELADEADPEAAFYSLPDILTTLQEKFLGKTLNAKFIGKSMTQLGFSKGSKRINGHKTRGYFVKLRTTSQYKNEAENDQKAAKNALEKAAEAVQKEIKYKF</sequence>
<protein>
    <submittedName>
        <fullName evidence="2">Virulence-associated protein E</fullName>
    </submittedName>
</protein>
<accession>A0A6B9LF88</accession>
<organism evidence="2 3">
    <name type="scientific">Flavobacterium phage vB_FspM_lotta8-2</name>
    <dbReference type="NCBI Taxonomy" id="2686243"/>
    <lineage>
        <taxon>Viruses</taxon>
        <taxon>Duplodnaviria</taxon>
        <taxon>Heunggongvirae</taxon>
        <taxon>Uroviricota</taxon>
        <taxon>Caudoviricetes</taxon>
        <taxon>Winoviridae</taxon>
        <taxon>Pippivirus</taxon>
        <taxon>Pippivirus lotta</taxon>
    </lineage>
</organism>
<dbReference type="InterPro" id="IPR007936">
    <property type="entry name" value="VapE-like_dom"/>
</dbReference>
<evidence type="ECO:0000259" key="1">
    <source>
        <dbReference type="Pfam" id="PF05272"/>
    </source>
</evidence>
<proteinExistence type="predicted"/>
<name>A0A6B9LF88_9CAUD</name>
<dbReference type="Pfam" id="PF05272">
    <property type="entry name" value="VapE-like_dom"/>
    <property type="match status" value="1"/>
</dbReference>
<evidence type="ECO:0000313" key="2">
    <source>
        <dbReference type="EMBL" id="QHB38531.1"/>
    </source>
</evidence>
<gene>
    <name evidence="2" type="ORF">lotta82_gp020</name>
</gene>
<dbReference type="PANTHER" id="PTHR34985:SF1">
    <property type="entry name" value="SLR0554 PROTEIN"/>
    <property type="match status" value="1"/>
</dbReference>
<dbReference type="EMBL" id="MN812204">
    <property type="protein sequence ID" value="QHB38531.1"/>
    <property type="molecule type" value="Genomic_DNA"/>
</dbReference>
<reference evidence="2 3" key="1">
    <citation type="journal article" date="2020" name="Viruses">
        <title>Diversity and Host Interactions Among Virulent and Temperate Baltic Sea Flavobacterium Phages.</title>
        <authorList>
            <person name="Nilsson E."/>
            <person name="Bayfield O.W."/>
            <person name="Lundin D."/>
            <person name="Antson A.A."/>
            <person name="Holmfeldt K."/>
        </authorList>
    </citation>
    <scope>NUCLEOTIDE SEQUENCE [LARGE SCALE GENOMIC DNA]</scope>
</reference>
<dbReference type="PANTHER" id="PTHR34985">
    <property type="entry name" value="SLR0554 PROTEIN"/>
    <property type="match status" value="1"/>
</dbReference>
<evidence type="ECO:0000313" key="3">
    <source>
        <dbReference type="Proteomes" id="UP000463918"/>
    </source>
</evidence>